<dbReference type="RefSeq" id="WP_108962947.1">
    <property type="nucleotide sequence ID" value="NZ_QEFB01000009.1"/>
</dbReference>
<dbReference type="InterPro" id="IPR010662">
    <property type="entry name" value="RBBP9/YdeN"/>
</dbReference>
<evidence type="ECO:0000313" key="2">
    <source>
        <dbReference type="Proteomes" id="UP000244962"/>
    </source>
</evidence>
<organism evidence="1 2">
    <name type="scientific">Mycetocola zhujimingii</name>
    <dbReference type="NCBI Taxonomy" id="2079792"/>
    <lineage>
        <taxon>Bacteria</taxon>
        <taxon>Bacillati</taxon>
        <taxon>Actinomycetota</taxon>
        <taxon>Actinomycetes</taxon>
        <taxon>Micrococcales</taxon>
        <taxon>Microbacteriaceae</taxon>
        <taxon>Mycetocola</taxon>
    </lineage>
</organism>
<dbReference type="Gene3D" id="3.40.50.1820">
    <property type="entry name" value="alpha/beta hydrolase"/>
    <property type="match status" value="1"/>
</dbReference>
<gene>
    <name evidence="1" type="ORF">DF223_09290</name>
</gene>
<reference evidence="2" key="1">
    <citation type="submission" date="2018-04" db="EMBL/GenBank/DDBJ databases">
        <authorList>
            <person name="Liu S."/>
            <person name="Wang Z."/>
            <person name="Li J."/>
        </authorList>
    </citation>
    <scope>NUCLEOTIDE SEQUENCE [LARGE SCALE GENOMIC DNA]</scope>
    <source>
        <strain evidence="2">622</strain>
    </source>
</reference>
<dbReference type="Pfam" id="PF06821">
    <property type="entry name" value="Ser_hydrolase"/>
    <property type="match status" value="1"/>
</dbReference>
<dbReference type="InterPro" id="IPR029058">
    <property type="entry name" value="AB_hydrolase_fold"/>
</dbReference>
<sequence>MASRIVVAHGYNAAPDRHWFPWLVEQFAPGVVSVAALPNPTAPEPEPWVNALAATVGRVDDETILIGHSLGCITTLRYLERMPGPWRLRGLILVAGFVSPLPNLPQLDAFTTPPIDVHSLAGNIEHRHVFGSDNDTTVAPKFTAELARELAAPLTIVPGAGHFVDRLGCFSIPELLPVVNGMMHSRVP</sequence>
<name>A0A2U1TD46_9MICO</name>
<evidence type="ECO:0000313" key="1">
    <source>
        <dbReference type="EMBL" id="PWC06812.1"/>
    </source>
</evidence>
<dbReference type="PANTHER" id="PTHR15394:SF3">
    <property type="entry name" value="SERINE HYDROLASE RBBP9"/>
    <property type="match status" value="1"/>
</dbReference>
<keyword evidence="1" id="KW-0378">Hydrolase</keyword>
<accession>A0A2U1TD46</accession>
<protein>
    <submittedName>
        <fullName evidence="1">Alpha/beta hydrolase</fullName>
    </submittedName>
</protein>
<dbReference type="PANTHER" id="PTHR15394">
    <property type="entry name" value="SERINE HYDROLASE RBBP9"/>
    <property type="match status" value="1"/>
</dbReference>
<proteinExistence type="predicted"/>
<dbReference type="GO" id="GO:0016787">
    <property type="term" value="F:hydrolase activity"/>
    <property type="evidence" value="ECO:0007669"/>
    <property type="project" value="UniProtKB-KW"/>
</dbReference>
<dbReference type="AlphaFoldDB" id="A0A2U1TD46"/>
<keyword evidence="2" id="KW-1185">Reference proteome</keyword>
<dbReference type="Proteomes" id="UP000244962">
    <property type="component" value="Unassembled WGS sequence"/>
</dbReference>
<comment type="caution">
    <text evidence="1">The sequence shown here is derived from an EMBL/GenBank/DDBJ whole genome shotgun (WGS) entry which is preliminary data.</text>
</comment>
<dbReference type="SUPFAM" id="SSF53474">
    <property type="entry name" value="alpha/beta-Hydrolases"/>
    <property type="match status" value="1"/>
</dbReference>
<dbReference type="EMBL" id="QEFB01000009">
    <property type="protein sequence ID" value="PWC06812.1"/>
    <property type="molecule type" value="Genomic_DNA"/>
</dbReference>